<dbReference type="InterPro" id="IPR019775">
    <property type="entry name" value="WD40_repeat_CS"/>
</dbReference>
<keyword evidence="2" id="KW-0677">Repeat</keyword>
<dbReference type="EMBL" id="ASPP01032980">
    <property type="protein sequence ID" value="ETO03554.1"/>
    <property type="molecule type" value="Genomic_DNA"/>
</dbReference>
<evidence type="ECO:0000256" key="3">
    <source>
        <dbReference type="PROSITE-ProRule" id="PRU00221"/>
    </source>
</evidence>
<feature type="repeat" description="WD" evidence="3">
    <location>
        <begin position="108"/>
        <end position="134"/>
    </location>
</feature>
<name>X6LPL0_RETFI</name>
<reference evidence="4 5" key="1">
    <citation type="journal article" date="2013" name="Curr. Biol.">
        <title>The Genome of the Foraminiferan Reticulomyxa filosa.</title>
        <authorList>
            <person name="Glockner G."/>
            <person name="Hulsmann N."/>
            <person name="Schleicher M."/>
            <person name="Noegel A.A."/>
            <person name="Eichinger L."/>
            <person name="Gallinger C."/>
            <person name="Pawlowski J."/>
            <person name="Sierra R."/>
            <person name="Euteneuer U."/>
            <person name="Pillet L."/>
            <person name="Moustafa A."/>
            <person name="Platzer M."/>
            <person name="Groth M."/>
            <person name="Szafranski K."/>
            <person name="Schliwa M."/>
        </authorList>
    </citation>
    <scope>NUCLEOTIDE SEQUENCE [LARGE SCALE GENOMIC DNA]</scope>
</reference>
<accession>X6LPL0</accession>
<dbReference type="PROSITE" id="PS50082">
    <property type="entry name" value="WD_REPEATS_2"/>
    <property type="match status" value="1"/>
</dbReference>
<evidence type="ECO:0000313" key="4">
    <source>
        <dbReference type="EMBL" id="ETO03554.1"/>
    </source>
</evidence>
<proteinExistence type="predicted"/>
<evidence type="ECO:0000256" key="2">
    <source>
        <dbReference type="ARBA" id="ARBA00022737"/>
    </source>
</evidence>
<keyword evidence="1 3" id="KW-0853">WD repeat</keyword>
<dbReference type="Proteomes" id="UP000023152">
    <property type="component" value="Unassembled WGS sequence"/>
</dbReference>
<dbReference type="SUPFAM" id="SSF50978">
    <property type="entry name" value="WD40 repeat-like"/>
    <property type="match status" value="2"/>
</dbReference>
<dbReference type="InterPro" id="IPR036322">
    <property type="entry name" value="WD40_repeat_dom_sf"/>
</dbReference>
<comment type="caution">
    <text evidence="4">The sequence shown here is derived from an EMBL/GenBank/DDBJ whole genome shotgun (WGS) entry which is preliminary data.</text>
</comment>
<feature type="non-terminal residue" evidence="4">
    <location>
        <position position="144"/>
    </location>
</feature>
<dbReference type="AlphaFoldDB" id="X6LPL0"/>
<protein>
    <submittedName>
        <fullName evidence="4">Mitochondrial GTPase</fullName>
    </submittedName>
</protein>
<dbReference type="PROSITE" id="PS00678">
    <property type="entry name" value="WD_REPEATS_1"/>
    <property type="match status" value="1"/>
</dbReference>
<dbReference type="InterPro" id="IPR015943">
    <property type="entry name" value="WD40/YVTN_repeat-like_dom_sf"/>
</dbReference>
<sequence length="144" mass="16850">MYFKILNEKFSFFKDNVIISDVLAFYTIITTIQFTANFCTYIFQHSFEWITVLISFNDNIFNLFTQQSLINTTFPFIVDQTVKNFNNKNDNNNNNDNKMNNIGVIGGNGYTICSGSNDNNIRIWDIETTKQFNVFKRHTGYVRS</sequence>
<keyword evidence="5" id="KW-1185">Reference proteome</keyword>
<evidence type="ECO:0000313" key="5">
    <source>
        <dbReference type="Proteomes" id="UP000023152"/>
    </source>
</evidence>
<gene>
    <name evidence="4" type="ORF">RFI_33848</name>
</gene>
<evidence type="ECO:0000256" key="1">
    <source>
        <dbReference type="ARBA" id="ARBA00022574"/>
    </source>
</evidence>
<organism evidence="4 5">
    <name type="scientific">Reticulomyxa filosa</name>
    <dbReference type="NCBI Taxonomy" id="46433"/>
    <lineage>
        <taxon>Eukaryota</taxon>
        <taxon>Sar</taxon>
        <taxon>Rhizaria</taxon>
        <taxon>Retaria</taxon>
        <taxon>Foraminifera</taxon>
        <taxon>Monothalamids</taxon>
        <taxon>Reticulomyxidae</taxon>
        <taxon>Reticulomyxa</taxon>
    </lineage>
</organism>
<dbReference type="InterPro" id="IPR001680">
    <property type="entry name" value="WD40_rpt"/>
</dbReference>
<dbReference type="Gene3D" id="2.130.10.10">
    <property type="entry name" value="YVTN repeat-like/Quinoprotein amine dehydrogenase"/>
    <property type="match status" value="1"/>
</dbReference>